<name>A0A3S1BYK3_ELYCH</name>
<accession>A0A3S1BYK3</accession>
<protein>
    <submittedName>
        <fullName evidence="2">Uncharacterized protein</fullName>
    </submittedName>
</protein>
<evidence type="ECO:0000256" key="1">
    <source>
        <dbReference type="SAM" id="MobiDB-lite"/>
    </source>
</evidence>
<feature type="region of interest" description="Disordered" evidence="1">
    <location>
        <begin position="208"/>
        <end position="248"/>
    </location>
</feature>
<gene>
    <name evidence="2" type="ORF">EGW08_000253</name>
</gene>
<dbReference type="EMBL" id="RQTK01000003">
    <property type="protein sequence ID" value="RUS92040.1"/>
    <property type="molecule type" value="Genomic_DNA"/>
</dbReference>
<evidence type="ECO:0000313" key="3">
    <source>
        <dbReference type="Proteomes" id="UP000271974"/>
    </source>
</evidence>
<keyword evidence="3" id="KW-1185">Reference proteome</keyword>
<comment type="caution">
    <text evidence="2">The sequence shown here is derived from an EMBL/GenBank/DDBJ whole genome shotgun (WGS) entry which is preliminary data.</text>
</comment>
<evidence type="ECO:0000313" key="2">
    <source>
        <dbReference type="EMBL" id="RUS92040.1"/>
    </source>
</evidence>
<sequence length="277" mass="31375">MGGATRRLGQGRLSRLSHEQQTAEKLLFRQQTQMLNRMIQSDRHYLPFYKRTWSPPVHTRPGLAHVTSALDSSALVLARPSSRKPVSIFSEDGKNKPKPLRVSSTAEESQIATRLKNSRCHGPRLHCEVLGQETCHKCVRILDQAAIANCCPICLSSRKIPLSLSEFAFRDSLDEQRNVLSRCQTGSSLHSSIEIFNRIREKDVTKKNARTTQGKQPLAIMFTDEDKRSNSPSKSVPHPNLRSDSEDWFEPAENFSPRSFEFKVQVTFGNNTELKCI</sequence>
<dbReference type="AlphaFoldDB" id="A0A3S1BYK3"/>
<dbReference type="Proteomes" id="UP000271974">
    <property type="component" value="Unassembled WGS sequence"/>
</dbReference>
<reference evidence="2 3" key="1">
    <citation type="submission" date="2019-01" db="EMBL/GenBank/DDBJ databases">
        <title>A draft genome assembly of the solar-powered sea slug Elysia chlorotica.</title>
        <authorList>
            <person name="Cai H."/>
            <person name="Li Q."/>
            <person name="Fang X."/>
            <person name="Li J."/>
            <person name="Curtis N.E."/>
            <person name="Altenburger A."/>
            <person name="Shibata T."/>
            <person name="Feng M."/>
            <person name="Maeda T."/>
            <person name="Schwartz J.A."/>
            <person name="Shigenobu S."/>
            <person name="Lundholm N."/>
            <person name="Nishiyama T."/>
            <person name="Yang H."/>
            <person name="Hasebe M."/>
            <person name="Li S."/>
            <person name="Pierce S.K."/>
            <person name="Wang J."/>
        </authorList>
    </citation>
    <scope>NUCLEOTIDE SEQUENCE [LARGE SCALE GENOMIC DNA]</scope>
    <source>
        <strain evidence="2">EC2010</strain>
        <tissue evidence="2">Whole organism of an adult</tissue>
    </source>
</reference>
<proteinExistence type="predicted"/>
<organism evidence="2 3">
    <name type="scientific">Elysia chlorotica</name>
    <name type="common">Eastern emerald elysia</name>
    <name type="synonym">Sea slug</name>
    <dbReference type="NCBI Taxonomy" id="188477"/>
    <lineage>
        <taxon>Eukaryota</taxon>
        <taxon>Metazoa</taxon>
        <taxon>Spiralia</taxon>
        <taxon>Lophotrochozoa</taxon>
        <taxon>Mollusca</taxon>
        <taxon>Gastropoda</taxon>
        <taxon>Heterobranchia</taxon>
        <taxon>Euthyneura</taxon>
        <taxon>Panpulmonata</taxon>
        <taxon>Sacoglossa</taxon>
        <taxon>Placobranchoidea</taxon>
        <taxon>Plakobranchidae</taxon>
        <taxon>Elysia</taxon>
    </lineage>
</organism>
<dbReference type="OrthoDB" id="10453846at2759"/>